<keyword evidence="4" id="KW-0804">Transcription</keyword>
<protein>
    <submittedName>
        <fullName evidence="6">Transcriptional regulator</fullName>
    </submittedName>
</protein>
<dbReference type="Pfam" id="PF03466">
    <property type="entry name" value="LysR_substrate"/>
    <property type="match status" value="1"/>
</dbReference>
<keyword evidence="7" id="KW-1185">Reference proteome</keyword>
<dbReference type="Proteomes" id="UP000018895">
    <property type="component" value="Unassembled WGS sequence"/>
</dbReference>
<name>W4QC01_9BACI</name>
<dbReference type="Gene3D" id="1.10.10.10">
    <property type="entry name" value="Winged helix-like DNA-binding domain superfamily/Winged helix DNA-binding domain"/>
    <property type="match status" value="1"/>
</dbReference>
<dbReference type="PROSITE" id="PS50931">
    <property type="entry name" value="HTH_LYSR"/>
    <property type="match status" value="1"/>
</dbReference>
<dbReference type="Gene3D" id="3.40.190.290">
    <property type="match status" value="1"/>
</dbReference>
<dbReference type="InterPro" id="IPR036390">
    <property type="entry name" value="WH_DNA-bd_sf"/>
</dbReference>
<dbReference type="OrthoDB" id="9778774at2"/>
<organism evidence="6 7">
    <name type="scientific">Halalkalibacter hemicellulosilyticusJCM 9152</name>
    <dbReference type="NCBI Taxonomy" id="1236971"/>
    <lineage>
        <taxon>Bacteria</taxon>
        <taxon>Bacillati</taxon>
        <taxon>Bacillota</taxon>
        <taxon>Bacilli</taxon>
        <taxon>Bacillales</taxon>
        <taxon>Bacillaceae</taxon>
        <taxon>Halalkalibacter</taxon>
    </lineage>
</organism>
<dbReference type="AlphaFoldDB" id="W4QC01"/>
<dbReference type="GO" id="GO:0003677">
    <property type="term" value="F:DNA binding"/>
    <property type="evidence" value="ECO:0007669"/>
    <property type="project" value="UniProtKB-KW"/>
</dbReference>
<reference evidence="6" key="1">
    <citation type="journal article" date="2014" name="Genome Announc.">
        <title>Draft Genome Sequences of Three Alkaliphilic Bacillus Strains, Bacillus wakoensis JCM 9140T, Bacillus akibai JCM 9157T, and Bacillus hemicellulosilyticus JCM 9152T.</title>
        <authorList>
            <person name="Yuki M."/>
            <person name="Oshima K."/>
            <person name="Suda W."/>
            <person name="Oshida Y."/>
            <person name="Kitamura K."/>
            <person name="Iida T."/>
            <person name="Hattori M."/>
            <person name="Ohkuma M."/>
        </authorList>
    </citation>
    <scope>NUCLEOTIDE SEQUENCE [LARGE SCALE GENOMIC DNA]</scope>
    <source>
        <strain evidence="6">JCM 9152</strain>
    </source>
</reference>
<keyword evidence="3" id="KW-0238">DNA-binding</keyword>
<dbReference type="PANTHER" id="PTHR30346">
    <property type="entry name" value="TRANSCRIPTIONAL DUAL REGULATOR HCAR-RELATED"/>
    <property type="match status" value="1"/>
</dbReference>
<evidence type="ECO:0000259" key="5">
    <source>
        <dbReference type="PROSITE" id="PS50931"/>
    </source>
</evidence>
<dbReference type="GO" id="GO:0032993">
    <property type="term" value="C:protein-DNA complex"/>
    <property type="evidence" value="ECO:0007669"/>
    <property type="project" value="TreeGrafter"/>
</dbReference>
<dbReference type="STRING" id="1236971.JCM9152_952"/>
<gene>
    <name evidence="6" type="ORF">JCM9152_952</name>
</gene>
<comment type="similarity">
    <text evidence="1">Belongs to the LysR transcriptional regulatory family.</text>
</comment>
<dbReference type="SUPFAM" id="SSF46785">
    <property type="entry name" value="Winged helix' DNA-binding domain"/>
    <property type="match status" value="1"/>
</dbReference>
<evidence type="ECO:0000256" key="1">
    <source>
        <dbReference type="ARBA" id="ARBA00009437"/>
    </source>
</evidence>
<comment type="caution">
    <text evidence="6">The sequence shown here is derived from an EMBL/GenBank/DDBJ whole genome shotgun (WGS) entry which is preliminary data.</text>
</comment>
<dbReference type="InterPro" id="IPR005119">
    <property type="entry name" value="LysR_subst-bd"/>
</dbReference>
<evidence type="ECO:0000313" key="7">
    <source>
        <dbReference type="Proteomes" id="UP000018895"/>
    </source>
</evidence>
<dbReference type="GO" id="GO:0003700">
    <property type="term" value="F:DNA-binding transcription factor activity"/>
    <property type="evidence" value="ECO:0007669"/>
    <property type="project" value="InterPro"/>
</dbReference>
<dbReference type="Pfam" id="PF00126">
    <property type="entry name" value="HTH_1"/>
    <property type="match status" value="1"/>
</dbReference>
<evidence type="ECO:0000256" key="3">
    <source>
        <dbReference type="ARBA" id="ARBA00023125"/>
    </source>
</evidence>
<proteinExistence type="inferred from homology"/>
<keyword evidence="2" id="KW-0805">Transcription regulation</keyword>
<accession>W4QC01</accession>
<evidence type="ECO:0000256" key="2">
    <source>
        <dbReference type="ARBA" id="ARBA00023015"/>
    </source>
</evidence>
<feature type="domain" description="HTH lysR-type" evidence="5">
    <location>
        <begin position="1"/>
        <end position="58"/>
    </location>
</feature>
<evidence type="ECO:0000256" key="4">
    <source>
        <dbReference type="ARBA" id="ARBA00023163"/>
    </source>
</evidence>
<dbReference type="SUPFAM" id="SSF53850">
    <property type="entry name" value="Periplasmic binding protein-like II"/>
    <property type="match status" value="1"/>
</dbReference>
<dbReference type="EMBL" id="BAUU01000005">
    <property type="protein sequence ID" value="GAE29586.1"/>
    <property type="molecule type" value="Genomic_DNA"/>
</dbReference>
<dbReference type="PANTHER" id="PTHR30346:SF17">
    <property type="entry name" value="LYSR FAMILY TRANSCRIPTIONAL REGULATOR"/>
    <property type="match status" value="1"/>
</dbReference>
<dbReference type="RefSeq" id="WP_035341363.1">
    <property type="nucleotide sequence ID" value="NZ_BAUU01000005.1"/>
</dbReference>
<sequence>MNIEVLQHFIKVYEKKSVNSAAKELFITPQGLSKTIKQLEMDLEAELFTRGPRGMEATECGELLHARARHICYLVEDIKKEISIISGKKGVLNVVISYSAMTIMPVDIVYRFTELNPEITLKLREVPDEYPIESMLEEEVDVGLIVGDGADIIDCEYELIGHGEVVVVVSNEHQLAQKDEVSLWELNKETLVIKAPVKGKENVFVEKCLEFGFTPNVKHEFGNVLTAHRLCQLQGLVAISNDFTENSLQNECIKVLKLKEKIPQNVYLITRKRGMQSNTVLSFQTYIREMSQSL</sequence>
<evidence type="ECO:0000313" key="6">
    <source>
        <dbReference type="EMBL" id="GAE29586.1"/>
    </source>
</evidence>
<dbReference type="CDD" id="cd05466">
    <property type="entry name" value="PBP2_LTTR_substrate"/>
    <property type="match status" value="1"/>
</dbReference>
<dbReference type="InterPro" id="IPR000847">
    <property type="entry name" value="LysR_HTH_N"/>
</dbReference>
<dbReference type="InterPro" id="IPR036388">
    <property type="entry name" value="WH-like_DNA-bd_sf"/>
</dbReference>